<protein>
    <recommendedName>
        <fullName evidence="2">Poly(3-hydroxyalkanoate) polymerase subunit PhaE</fullName>
    </recommendedName>
</protein>
<dbReference type="RefSeq" id="WP_200243255.1">
    <property type="nucleotide sequence ID" value="NZ_NRRV01000125.1"/>
</dbReference>
<organism evidence="5 6">
    <name type="scientific">Thiohalocapsa halophila</name>
    <dbReference type="NCBI Taxonomy" id="69359"/>
    <lineage>
        <taxon>Bacteria</taxon>
        <taxon>Pseudomonadati</taxon>
        <taxon>Pseudomonadota</taxon>
        <taxon>Gammaproteobacteria</taxon>
        <taxon>Chromatiales</taxon>
        <taxon>Chromatiaceae</taxon>
        <taxon>Thiohalocapsa</taxon>
    </lineage>
</organism>
<dbReference type="NCBIfam" id="TIGR01834">
    <property type="entry name" value="PHA_synth_III_E"/>
    <property type="match status" value="1"/>
</dbReference>
<sequence length="365" mass="41501">MANDTLFNDDWLKLQQRYWENLTDMSRKAMGLEAPRQNPWEAAMDQWWKAVSPAASDPSKQFMDRLMEQGKAYFATVERFTRGLTDGGTGWDALNKTFDDMQRAFTEAMSNGFGTNPFAMGSTGAADDAMRRVLGFWEMPLDNWQRMMSSLSPMMPGDMLRNMPHDQVKESFDRMLSAPGLGYTREEQAQYQDLMRRAMDYQRAYQEYMGFFAKLGGKSVERLRELVQSRADEDKPIESARELYDSWVACCETAYADEVSTPEYARIHGHLVNAQMALKKRMSVMVDETLGAMNMPTASEVRTLQDRMQETRRENKHLRRELDSIKRQIAERPATASSAPPATAGEPKKKAAARKKTAAKAGPSA</sequence>
<gene>
    <name evidence="5" type="ORF">CKO31_24435</name>
</gene>
<evidence type="ECO:0000256" key="2">
    <source>
        <dbReference type="ARBA" id="ARBA00019066"/>
    </source>
</evidence>
<dbReference type="EMBL" id="NRRV01000125">
    <property type="protein sequence ID" value="MBK1633824.1"/>
    <property type="molecule type" value="Genomic_DNA"/>
</dbReference>
<evidence type="ECO:0000256" key="4">
    <source>
        <dbReference type="SAM" id="MobiDB-lite"/>
    </source>
</evidence>
<feature type="region of interest" description="Disordered" evidence="4">
    <location>
        <begin position="323"/>
        <end position="365"/>
    </location>
</feature>
<evidence type="ECO:0000256" key="1">
    <source>
        <dbReference type="ARBA" id="ARBA00004683"/>
    </source>
</evidence>
<reference evidence="5 6" key="1">
    <citation type="journal article" date="2020" name="Microorganisms">
        <title>Osmotic Adaptation and Compatible Solute Biosynthesis of Phototrophic Bacteria as Revealed from Genome Analyses.</title>
        <authorList>
            <person name="Imhoff J.F."/>
            <person name="Rahn T."/>
            <person name="Kunzel S."/>
            <person name="Keller A."/>
            <person name="Neulinger S.C."/>
        </authorList>
    </citation>
    <scope>NUCLEOTIDE SEQUENCE [LARGE SCALE GENOMIC DNA]</scope>
    <source>
        <strain evidence="5 6">DSM 6210</strain>
    </source>
</reference>
<evidence type="ECO:0000313" key="6">
    <source>
        <dbReference type="Proteomes" id="UP000748752"/>
    </source>
</evidence>
<name>A0ABS1CPU2_9GAMM</name>
<dbReference type="InterPro" id="IPR010123">
    <property type="entry name" value="PHA_synth_III_E"/>
</dbReference>
<keyword evidence="6" id="KW-1185">Reference proteome</keyword>
<comment type="pathway">
    <text evidence="1">Biopolymer metabolism; poly-(R)-3-hydroxybutanoate biosynthesis.</text>
</comment>
<accession>A0ABS1CPU2</accession>
<feature type="compositionally biased region" description="Low complexity" evidence="4">
    <location>
        <begin position="333"/>
        <end position="344"/>
    </location>
</feature>
<keyword evidence="3" id="KW-0583">PHB biosynthesis</keyword>
<dbReference type="Pfam" id="PF09712">
    <property type="entry name" value="PHA_synth_III_E"/>
    <property type="match status" value="1"/>
</dbReference>
<evidence type="ECO:0000256" key="3">
    <source>
        <dbReference type="ARBA" id="ARBA00022752"/>
    </source>
</evidence>
<evidence type="ECO:0000313" key="5">
    <source>
        <dbReference type="EMBL" id="MBK1633824.1"/>
    </source>
</evidence>
<dbReference type="Proteomes" id="UP000748752">
    <property type="component" value="Unassembled WGS sequence"/>
</dbReference>
<comment type="caution">
    <text evidence="5">The sequence shown here is derived from an EMBL/GenBank/DDBJ whole genome shotgun (WGS) entry which is preliminary data.</text>
</comment>
<proteinExistence type="predicted"/>